<dbReference type="AlphaFoldDB" id="X1N701"/>
<protein>
    <submittedName>
        <fullName evidence="1">Uncharacterized protein</fullName>
    </submittedName>
</protein>
<comment type="caution">
    <text evidence="1">The sequence shown here is derived from an EMBL/GenBank/DDBJ whole genome shotgun (WGS) entry which is preliminary data.</text>
</comment>
<organism evidence="1">
    <name type="scientific">marine sediment metagenome</name>
    <dbReference type="NCBI Taxonomy" id="412755"/>
    <lineage>
        <taxon>unclassified sequences</taxon>
        <taxon>metagenomes</taxon>
        <taxon>ecological metagenomes</taxon>
    </lineage>
</organism>
<name>X1N701_9ZZZZ</name>
<gene>
    <name evidence="1" type="ORF">S06H3_44470</name>
</gene>
<dbReference type="InterPro" id="IPR013785">
    <property type="entry name" value="Aldolase_TIM"/>
</dbReference>
<reference evidence="1" key="1">
    <citation type="journal article" date="2014" name="Front. Microbiol.">
        <title>High frequency of phylogenetically diverse reductive dehalogenase-homologous genes in deep subseafloor sedimentary metagenomes.</title>
        <authorList>
            <person name="Kawai M."/>
            <person name="Futagami T."/>
            <person name="Toyoda A."/>
            <person name="Takaki Y."/>
            <person name="Nishi S."/>
            <person name="Hori S."/>
            <person name="Arai W."/>
            <person name="Tsubouchi T."/>
            <person name="Morono Y."/>
            <person name="Uchiyama I."/>
            <person name="Ito T."/>
            <person name="Fujiyama A."/>
            <person name="Inagaki F."/>
            <person name="Takami H."/>
        </authorList>
    </citation>
    <scope>NUCLEOTIDE SEQUENCE</scope>
    <source>
        <strain evidence="1">Expedition CK06-06</strain>
    </source>
</reference>
<feature type="non-terminal residue" evidence="1">
    <location>
        <position position="60"/>
    </location>
</feature>
<dbReference type="Gene3D" id="3.20.20.70">
    <property type="entry name" value="Aldolase class I"/>
    <property type="match status" value="1"/>
</dbReference>
<proteinExistence type="predicted"/>
<evidence type="ECO:0000313" key="1">
    <source>
        <dbReference type="EMBL" id="GAI39802.1"/>
    </source>
</evidence>
<sequence>MKKSVLVRHPSTLSIAKALQGLGLEELYIADLDAICQIGHNHDLIGQIVAETGMKVMVDA</sequence>
<dbReference type="EMBL" id="BARV01027658">
    <property type="protein sequence ID" value="GAI39802.1"/>
    <property type="molecule type" value="Genomic_DNA"/>
</dbReference>
<accession>X1N701</accession>